<dbReference type="AlphaFoldDB" id="A0A318EKJ0"/>
<dbReference type="PANTHER" id="PTHR33885">
    <property type="entry name" value="PHAGE SHOCK PROTEIN C"/>
    <property type="match status" value="1"/>
</dbReference>
<sequence>MSMRERVREAGFFDRLRRFPKQGWIAGVCVGLAEFFDWNVKLIRLVFVAAFIISGFFPVGVIYLVLWYLMDEDEAPRRRSASWADTPPSTEPPTPSELRARFTRLEQRLRNMEACVTSDEFELRRELRKLEG</sequence>
<reference evidence="9 10" key="1">
    <citation type="submission" date="2018-04" db="EMBL/GenBank/DDBJ databases">
        <title>Genomic Encyclopedia of Type Strains, Phase IV (KMG-IV): sequencing the most valuable type-strain genomes for metagenomic binning, comparative biology and taxonomic classification.</title>
        <authorList>
            <person name="Goeker M."/>
        </authorList>
    </citation>
    <scope>NUCLEOTIDE SEQUENCE [LARGE SCALE GENOMIC DNA]</scope>
    <source>
        <strain evidence="9 10">DSM 104150</strain>
    </source>
</reference>
<dbReference type="EMBL" id="QICN01000001">
    <property type="protein sequence ID" value="PXV71585.1"/>
    <property type="molecule type" value="Genomic_DNA"/>
</dbReference>
<evidence type="ECO:0000256" key="6">
    <source>
        <dbReference type="SAM" id="MobiDB-lite"/>
    </source>
</evidence>
<keyword evidence="2" id="KW-1003">Cell membrane</keyword>
<keyword evidence="4 7" id="KW-1133">Transmembrane helix</keyword>
<comment type="caution">
    <text evidence="9">The sequence shown here is derived from an EMBL/GenBank/DDBJ whole genome shotgun (WGS) entry which is preliminary data.</text>
</comment>
<dbReference type="InterPro" id="IPR052027">
    <property type="entry name" value="PspC"/>
</dbReference>
<dbReference type="OrthoDB" id="7359894at2"/>
<feature type="domain" description="Phage shock protein PspC N-terminal" evidence="8">
    <location>
        <begin position="15"/>
        <end position="72"/>
    </location>
</feature>
<dbReference type="InterPro" id="IPR007168">
    <property type="entry name" value="Phageshock_PspC_N"/>
</dbReference>
<organism evidence="9 10">
    <name type="scientific">Sinimarinibacterium flocculans</name>
    <dbReference type="NCBI Taxonomy" id="985250"/>
    <lineage>
        <taxon>Bacteria</taxon>
        <taxon>Pseudomonadati</taxon>
        <taxon>Pseudomonadota</taxon>
        <taxon>Gammaproteobacteria</taxon>
        <taxon>Nevskiales</taxon>
        <taxon>Nevskiaceae</taxon>
        <taxon>Sinimarinibacterium</taxon>
    </lineage>
</organism>
<evidence type="ECO:0000256" key="3">
    <source>
        <dbReference type="ARBA" id="ARBA00022692"/>
    </source>
</evidence>
<dbReference type="PANTHER" id="PTHR33885:SF3">
    <property type="entry name" value="PHAGE SHOCK PROTEIN C"/>
    <property type="match status" value="1"/>
</dbReference>
<accession>A0A318EKJ0</accession>
<evidence type="ECO:0000313" key="10">
    <source>
        <dbReference type="Proteomes" id="UP000248330"/>
    </source>
</evidence>
<evidence type="ECO:0000256" key="2">
    <source>
        <dbReference type="ARBA" id="ARBA00022475"/>
    </source>
</evidence>
<protein>
    <submittedName>
        <fullName evidence="9">Phage shock protein C (PspC) family protein</fullName>
    </submittedName>
</protein>
<keyword evidence="10" id="KW-1185">Reference proteome</keyword>
<evidence type="ECO:0000256" key="7">
    <source>
        <dbReference type="SAM" id="Phobius"/>
    </source>
</evidence>
<keyword evidence="5 7" id="KW-0472">Membrane</keyword>
<evidence type="ECO:0000256" key="1">
    <source>
        <dbReference type="ARBA" id="ARBA00004162"/>
    </source>
</evidence>
<dbReference type="Proteomes" id="UP000248330">
    <property type="component" value="Unassembled WGS sequence"/>
</dbReference>
<dbReference type="GO" id="GO:0005886">
    <property type="term" value="C:plasma membrane"/>
    <property type="evidence" value="ECO:0007669"/>
    <property type="project" value="UniProtKB-SubCell"/>
</dbReference>
<feature type="transmembrane region" description="Helical" evidence="7">
    <location>
        <begin position="46"/>
        <end position="69"/>
    </location>
</feature>
<evidence type="ECO:0000259" key="8">
    <source>
        <dbReference type="Pfam" id="PF04024"/>
    </source>
</evidence>
<keyword evidence="3 7" id="KW-0812">Transmembrane</keyword>
<evidence type="ECO:0000313" key="9">
    <source>
        <dbReference type="EMBL" id="PXV71585.1"/>
    </source>
</evidence>
<gene>
    <name evidence="9" type="ORF">C8D93_101639</name>
</gene>
<feature type="region of interest" description="Disordered" evidence="6">
    <location>
        <begin position="78"/>
        <end position="97"/>
    </location>
</feature>
<name>A0A318EKJ0_9GAMM</name>
<evidence type="ECO:0000256" key="4">
    <source>
        <dbReference type="ARBA" id="ARBA00022989"/>
    </source>
</evidence>
<proteinExistence type="predicted"/>
<evidence type="ECO:0000256" key="5">
    <source>
        <dbReference type="ARBA" id="ARBA00023136"/>
    </source>
</evidence>
<dbReference type="Pfam" id="PF04024">
    <property type="entry name" value="PspC"/>
    <property type="match status" value="1"/>
</dbReference>
<comment type="subcellular location">
    <subcellularLocation>
        <location evidence="1">Cell membrane</location>
        <topology evidence="1">Single-pass membrane protein</topology>
    </subcellularLocation>
</comment>